<comment type="caution">
    <text evidence="2">The sequence shown here is derived from an EMBL/GenBank/DDBJ whole genome shotgun (WGS) entry which is preliminary data.</text>
</comment>
<organism evidence="2 3">
    <name type="scientific">Cladophialophora chaetospira</name>
    <dbReference type="NCBI Taxonomy" id="386627"/>
    <lineage>
        <taxon>Eukaryota</taxon>
        <taxon>Fungi</taxon>
        <taxon>Dikarya</taxon>
        <taxon>Ascomycota</taxon>
        <taxon>Pezizomycotina</taxon>
        <taxon>Eurotiomycetes</taxon>
        <taxon>Chaetothyriomycetidae</taxon>
        <taxon>Chaetothyriales</taxon>
        <taxon>Herpotrichiellaceae</taxon>
        <taxon>Cladophialophora</taxon>
    </lineage>
</organism>
<sequence length="92" mass="10452">MEKEGTRPPPPTLVPLSEKDLQKMTVQEKRDLLKQTEDAIAKTKQLRELSEEAYRLTGIWHNSGVNETFFAKQNAILREASDLLSVSIKEGQ</sequence>
<feature type="coiled-coil region" evidence="1">
    <location>
        <begin position="26"/>
        <end position="53"/>
    </location>
</feature>
<reference evidence="2" key="1">
    <citation type="submission" date="2022-10" db="EMBL/GenBank/DDBJ databases">
        <title>Culturing micro-colonial fungi from biological soil crusts in the Mojave desert and describing Neophaeococcomyces mojavensis, and introducing the new genera and species Taxawa tesnikishii.</title>
        <authorList>
            <person name="Kurbessoian T."/>
            <person name="Stajich J.E."/>
        </authorList>
    </citation>
    <scope>NUCLEOTIDE SEQUENCE</scope>
    <source>
        <strain evidence="2">TK_41</strain>
    </source>
</reference>
<evidence type="ECO:0000256" key="1">
    <source>
        <dbReference type="SAM" id="Coils"/>
    </source>
</evidence>
<proteinExistence type="predicted"/>
<gene>
    <name evidence="2" type="ORF">H2200_012771</name>
</gene>
<dbReference type="AlphaFoldDB" id="A0AA38WWR4"/>
<keyword evidence="1" id="KW-0175">Coiled coil</keyword>
<dbReference type="Proteomes" id="UP001172673">
    <property type="component" value="Unassembled WGS sequence"/>
</dbReference>
<protein>
    <submittedName>
        <fullName evidence="2">Uncharacterized protein</fullName>
    </submittedName>
</protein>
<accession>A0AA38WWR4</accession>
<keyword evidence="3" id="KW-1185">Reference proteome</keyword>
<evidence type="ECO:0000313" key="2">
    <source>
        <dbReference type="EMBL" id="KAJ9602578.1"/>
    </source>
</evidence>
<dbReference type="EMBL" id="JAPDRK010000025">
    <property type="protein sequence ID" value="KAJ9602578.1"/>
    <property type="molecule type" value="Genomic_DNA"/>
</dbReference>
<name>A0AA38WWR4_9EURO</name>
<evidence type="ECO:0000313" key="3">
    <source>
        <dbReference type="Proteomes" id="UP001172673"/>
    </source>
</evidence>